<organism evidence="2 3">
    <name type="scientific">Candidatus Finniella inopinata</name>
    <dbReference type="NCBI Taxonomy" id="1696036"/>
    <lineage>
        <taxon>Bacteria</taxon>
        <taxon>Pseudomonadati</taxon>
        <taxon>Pseudomonadota</taxon>
        <taxon>Alphaproteobacteria</taxon>
        <taxon>Holosporales</taxon>
        <taxon>Candidatus Paracaedibacteraceae</taxon>
        <taxon>Candidatus Finniella</taxon>
    </lineage>
</organism>
<dbReference type="AlphaFoldDB" id="A0A4Q7DK28"/>
<protein>
    <recommendedName>
        <fullName evidence="4">Dienelactone hydrolase domain-containing protein</fullName>
    </recommendedName>
</protein>
<dbReference type="EMBL" id="SCFB01000001">
    <property type="protein sequence ID" value="RZI47112.1"/>
    <property type="molecule type" value="Genomic_DNA"/>
</dbReference>
<dbReference type="InterPro" id="IPR029058">
    <property type="entry name" value="AB_hydrolase_fold"/>
</dbReference>
<feature type="chain" id="PRO_5020752065" description="Dienelactone hydrolase domain-containing protein" evidence="1">
    <location>
        <begin position="21"/>
        <end position="327"/>
    </location>
</feature>
<keyword evidence="3" id="KW-1185">Reference proteome</keyword>
<dbReference type="OrthoDB" id="9787933at2"/>
<dbReference type="Gene3D" id="3.40.50.1820">
    <property type="entry name" value="alpha/beta hydrolase"/>
    <property type="match status" value="1"/>
</dbReference>
<accession>A0A4Q7DK28</accession>
<evidence type="ECO:0000256" key="1">
    <source>
        <dbReference type="SAM" id="SignalP"/>
    </source>
</evidence>
<comment type="caution">
    <text evidence="2">The sequence shown here is derived from an EMBL/GenBank/DDBJ whole genome shotgun (WGS) entry which is preliminary data.</text>
</comment>
<dbReference type="RefSeq" id="WP_130153224.1">
    <property type="nucleotide sequence ID" value="NZ_SCFB01000001.1"/>
</dbReference>
<proteinExistence type="predicted"/>
<evidence type="ECO:0000313" key="2">
    <source>
        <dbReference type="EMBL" id="RZI47112.1"/>
    </source>
</evidence>
<keyword evidence="1" id="KW-0732">Signal</keyword>
<name>A0A4Q7DK28_9PROT</name>
<dbReference type="SUPFAM" id="SSF53474">
    <property type="entry name" value="alpha/beta-Hydrolases"/>
    <property type="match status" value="1"/>
</dbReference>
<reference evidence="2 3" key="1">
    <citation type="submission" date="2018-10" db="EMBL/GenBank/DDBJ databases">
        <title>An updated phylogeny of the Alphaproteobacteria reveals that the parasitic Rickettsiales and Holosporales have independent origins.</title>
        <authorList>
            <person name="Munoz-Gomez S.A."/>
            <person name="Hess S."/>
            <person name="Burger G."/>
            <person name="Lang B.F."/>
            <person name="Susko E."/>
            <person name="Slamovits C.H."/>
            <person name="Roger A.J."/>
        </authorList>
    </citation>
    <scope>NUCLEOTIDE SEQUENCE [LARGE SCALE GENOMIC DNA]</scope>
    <source>
        <strain evidence="2">HOLO01</strain>
    </source>
</reference>
<feature type="signal peptide" evidence="1">
    <location>
        <begin position="1"/>
        <end position="20"/>
    </location>
</feature>
<evidence type="ECO:0000313" key="3">
    <source>
        <dbReference type="Proteomes" id="UP000293550"/>
    </source>
</evidence>
<evidence type="ECO:0008006" key="4">
    <source>
        <dbReference type="Google" id="ProtNLM"/>
    </source>
</evidence>
<sequence length="327" mass="37293">MSYLFLLRMFVGFLSCCTWASGSFGVEEIKDYDPAVGRLEHMSLRTGLFLFDLSHKFQNERFSRAILSYLPLFLPEEYTIPCISNLETEDLRAFRRLFEPRHQDISVEKTWYRYNIAFKSPRVPKDILSTDIPRLRDYVRGFSPDQWTNADSIPWYDSKGACYKSYLMTPPERASIKGGIVWLHGSSGPEPSTISKCRHFVEKGYVVLLPNLFPSFGVTSTATDQLKIPLENSILAAYRALHLLKSSPYLGGKPIALMGESLLICVQDIFIKFTYHLGLHSTDLSLLMVSLCFLDRLTMQTAPSSCYMVVWTDGQNLKTPNSIFKSI</sequence>
<dbReference type="Proteomes" id="UP000293550">
    <property type="component" value="Unassembled WGS sequence"/>
</dbReference>
<gene>
    <name evidence="2" type="ORF">EQU50_00580</name>
</gene>